<dbReference type="CDD" id="cd07765">
    <property type="entry name" value="KRAB_A-box"/>
    <property type="match status" value="1"/>
</dbReference>
<evidence type="ECO:0000313" key="3">
    <source>
        <dbReference type="MGI" id="MGI:2675306"/>
    </source>
</evidence>
<evidence type="ECO:0000259" key="1">
    <source>
        <dbReference type="PROSITE" id="PS50805"/>
    </source>
</evidence>
<dbReference type="SMR" id="A0A1D5RM28"/>
<evidence type="ECO:0000313" key="4">
    <source>
        <dbReference type="Proteomes" id="UP000000589"/>
    </source>
</evidence>
<dbReference type="ExpressionAtlas" id="A0A1D5RM28">
    <property type="expression patterns" value="baseline and differential"/>
</dbReference>
<dbReference type="SUPFAM" id="SSF109640">
    <property type="entry name" value="KRAB domain (Kruppel-associated box)"/>
    <property type="match status" value="1"/>
</dbReference>
<dbReference type="InterPro" id="IPR001909">
    <property type="entry name" value="KRAB"/>
</dbReference>
<protein>
    <submittedName>
        <fullName evidence="2">Zinc finger protein 930</fullName>
    </submittedName>
</protein>
<dbReference type="SMART" id="SM00349">
    <property type="entry name" value="KRAB"/>
    <property type="match status" value="1"/>
</dbReference>
<dbReference type="OrthoDB" id="3156061at2759"/>
<dbReference type="PROSITE" id="PS50805">
    <property type="entry name" value="KRAB"/>
    <property type="match status" value="1"/>
</dbReference>
<dbReference type="Gene3D" id="6.10.140.140">
    <property type="match status" value="1"/>
</dbReference>
<dbReference type="AlphaFoldDB" id="A0A1D5RM28"/>
<name>A0A1D5RM28_MOUSE</name>
<dbReference type="GO" id="GO:0006355">
    <property type="term" value="P:regulation of DNA-templated transcription"/>
    <property type="evidence" value="ECO:0007669"/>
    <property type="project" value="InterPro"/>
</dbReference>
<dbReference type="Proteomes" id="UP000000589">
    <property type="component" value="Chromosome 8"/>
</dbReference>
<dbReference type="PANTHER" id="PTHR14947:SF26">
    <property type="entry name" value="RIKEN CDNA D130040H23 GENE"/>
    <property type="match status" value="1"/>
</dbReference>
<dbReference type="MGI" id="MGI:2675306">
    <property type="gene designation" value="Zfp930"/>
</dbReference>
<proteinExistence type="predicted"/>
<dbReference type="AGR" id="MGI:2675306"/>
<dbReference type="InterPro" id="IPR039938">
    <property type="entry name" value="Sp4-like"/>
</dbReference>
<dbReference type="Ensembl" id="ENSMUST00000212312.2">
    <property type="protein sequence ID" value="ENSMUSP00000148604.2"/>
    <property type="gene ID" value="ENSMUSG00000059897.6"/>
</dbReference>
<organism evidence="2 4">
    <name type="scientific">Mus musculus</name>
    <name type="common">Mouse</name>
    <dbReference type="NCBI Taxonomy" id="10090"/>
    <lineage>
        <taxon>Eukaryota</taxon>
        <taxon>Metazoa</taxon>
        <taxon>Chordata</taxon>
        <taxon>Craniata</taxon>
        <taxon>Vertebrata</taxon>
        <taxon>Euteleostomi</taxon>
        <taxon>Mammalia</taxon>
        <taxon>Eutheria</taxon>
        <taxon>Euarchontoglires</taxon>
        <taxon>Glires</taxon>
        <taxon>Rodentia</taxon>
        <taxon>Myomorpha</taxon>
        <taxon>Muroidea</taxon>
        <taxon>Muridae</taxon>
        <taxon>Murinae</taxon>
        <taxon>Mus</taxon>
        <taxon>Mus</taxon>
    </lineage>
</organism>
<accession>A0A1D5RM28</accession>
<keyword evidence="4" id="KW-1185">Reference proteome</keyword>
<dbReference type="Pfam" id="PF01352">
    <property type="entry name" value="KRAB"/>
    <property type="match status" value="1"/>
</dbReference>
<dbReference type="GeneTree" id="ENSGT00940000153805"/>
<reference evidence="2" key="3">
    <citation type="submission" date="2025-08" db="UniProtKB">
        <authorList>
            <consortium name="Ensembl"/>
        </authorList>
    </citation>
    <scope>IDENTIFICATION</scope>
    <source>
        <strain evidence="2">C57BL/6J</strain>
    </source>
</reference>
<dbReference type="VEuPathDB" id="HostDB:ENSMUSG00000059897"/>
<dbReference type="InterPro" id="IPR036051">
    <property type="entry name" value="KRAB_dom_sf"/>
</dbReference>
<gene>
    <name evidence="2 3" type="primary">Zfp930</name>
</gene>
<dbReference type="Bgee" id="ENSMUSG00000059897">
    <property type="expression patterns" value="Expressed in humerus cartilage element and 256 other cell types or tissues"/>
</dbReference>
<reference evidence="2" key="4">
    <citation type="submission" date="2025-09" db="UniProtKB">
        <authorList>
            <consortium name="Ensembl"/>
        </authorList>
    </citation>
    <scope>IDENTIFICATION</scope>
    <source>
        <strain evidence="2">C57BL/6J</strain>
    </source>
</reference>
<reference evidence="2 4" key="1">
    <citation type="journal article" date="2009" name="PLoS Biol.">
        <title>Lineage-specific biology revealed by a finished genome assembly of the mouse.</title>
        <authorList>
            <consortium name="Mouse Genome Sequencing Consortium"/>
            <person name="Church D.M."/>
            <person name="Goodstadt L."/>
            <person name="Hillier L.W."/>
            <person name="Zody M.C."/>
            <person name="Goldstein S."/>
            <person name="She X."/>
            <person name="Bult C.J."/>
            <person name="Agarwala R."/>
            <person name="Cherry J.L."/>
            <person name="DiCuccio M."/>
            <person name="Hlavina W."/>
            <person name="Kapustin Y."/>
            <person name="Meric P."/>
            <person name="Maglott D."/>
            <person name="Birtle Z."/>
            <person name="Marques A.C."/>
            <person name="Graves T."/>
            <person name="Zhou S."/>
            <person name="Teague B."/>
            <person name="Potamousis K."/>
            <person name="Churas C."/>
            <person name="Place M."/>
            <person name="Herschleb J."/>
            <person name="Runnheim R."/>
            <person name="Forrest D."/>
            <person name="Amos-Landgraf J."/>
            <person name="Schwartz D.C."/>
            <person name="Cheng Z."/>
            <person name="Lindblad-Toh K."/>
            <person name="Eichler E.E."/>
            <person name="Ponting C.P."/>
        </authorList>
    </citation>
    <scope>NUCLEOTIDE SEQUENCE [LARGE SCALE GENOMIC DNA]</scope>
    <source>
        <strain evidence="2 4">C57BL/6J</strain>
    </source>
</reference>
<dbReference type="PANTHER" id="PTHR14947">
    <property type="entry name" value="ZINC FINGER PROTEIN"/>
    <property type="match status" value="1"/>
</dbReference>
<sequence length="92" mass="10717">MDALTYDDVHINFTPEEWALLDHTQRNLYTDVMLETYKNLVAIGIKEVLPERNPMNILNVVKPLHVTLVFKGMKEFILERNLINVINVVKPL</sequence>
<reference evidence="2 4" key="2">
    <citation type="journal article" date="2011" name="PLoS Biol.">
        <title>Modernizing reference genome assemblies.</title>
        <authorList>
            <person name="Church D.M."/>
            <person name="Schneider V.A."/>
            <person name="Graves T."/>
            <person name="Auger K."/>
            <person name="Cunningham F."/>
            <person name="Bouk N."/>
            <person name="Chen H.C."/>
            <person name="Agarwala R."/>
            <person name="McLaren W.M."/>
            <person name="Ritchie G.R."/>
            <person name="Albracht D."/>
            <person name="Kremitzki M."/>
            <person name="Rock S."/>
            <person name="Kotkiewicz H."/>
            <person name="Kremitzki C."/>
            <person name="Wollam A."/>
            <person name="Trani L."/>
            <person name="Fulton L."/>
            <person name="Fulton R."/>
            <person name="Matthews L."/>
            <person name="Whitehead S."/>
            <person name="Chow W."/>
            <person name="Torrance J."/>
            <person name="Dunn M."/>
            <person name="Harden G."/>
            <person name="Threadgold G."/>
            <person name="Wood J."/>
            <person name="Collins J."/>
            <person name="Heath P."/>
            <person name="Griffiths G."/>
            <person name="Pelan S."/>
            <person name="Grafham D."/>
            <person name="Eichler E.E."/>
            <person name="Weinstock G."/>
            <person name="Mardis E.R."/>
            <person name="Wilson R.K."/>
            <person name="Howe K."/>
            <person name="Flicek P."/>
            <person name="Hubbard T."/>
        </authorList>
    </citation>
    <scope>NUCLEOTIDE SEQUENCE [LARGE SCALE GENOMIC DNA]</scope>
    <source>
        <strain evidence="2 4">C57BL/6J</strain>
    </source>
</reference>
<evidence type="ECO:0000313" key="2">
    <source>
        <dbReference type="Ensembl" id="ENSMUSP00000148604.2"/>
    </source>
</evidence>
<feature type="domain" description="KRAB" evidence="1">
    <location>
        <begin position="4"/>
        <end position="88"/>
    </location>
</feature>